<accession>A0AAV8TCS7</accession>
<comment type="caution">
    <text evidence="1">The sequence shown here is derived from an EMBL/GenBank/DDBJ whole genome shotgun (WGS) entry which is preliminary data.</text>
</comment>
<evidence type="ECO:0000313" key="1">
    <source>
        <dbReference type="EMBL" id="KAJ8764677.1"/>
    </source>
</evidence>
<reference evidence="1 2" key="1">
    <citation type="submission" date="2021-09" db="EMBL/GenBank/DDBJ databases">
        <title>Genomic insights and catalytic innovation underlie evolution of tropane alkaloids biosynthesis.</title>
        <authorList>
            <person name="Wang Y.-J."/>
            <person name="Tian T."/>
            <person name="Huang J.-P."/>
            <person name="Huang S.-X."/>
        </authorList>
    </citation>
    <scope>NUCLEOTIDE SEQUENCE [LARGE SCALE GENOMIC DNA]</scope>
    <source>
        <strain evidence="1">KIB-2018</strain>
        <tissue evidence="1">Leaf</tissue>
    </source>
</reference>
<sequence>MHKCEAVFPEECQYLLDEHYMEAADMLAIAVVLCLLLVKDMILICGEMILYILSLDSWLSSSGICRRSFSSLAVRLIHGMCTERLRYALCHPLALPYGIDSHSYVVENPQREYLLVLSCLCLPQQ</sequence>
<keyword evidence="2" id="KW-1185">Reference proteome</keyword>
<organism evidence="1 2">
    <name type="scientific">Erythroxylum novogranatense</name>
    <dbReference type="NCBI Taxonomy" id="1862640"/>
    <lineage>
        <taxon>Eukaryota</taxon>
        <taxon>Viridiplantae</taxon>
        <taxon>Streptophyta</taxon>
        <taxon>Embryophyta</taxon>
        <taxon>Tracheophyta</taxon>
        <taxon>Spermatophyta</taxon>
        <taxon>Magnoliopsida</taxon>
        <taxon>eudicotyledons</taxon>
        <taxon>Gunneridae</taxon>
        <taxon>Pentapetalae</taxon>
        <taxon>rosids</taxon>
        <taxon>fabids</taxon>
        <taxon>Malpighiales</taxon>
        <taxon>Erythroxylaceae</taxon>
        <taxon>Erythroxylum</taxon>
    </lineage>
</organism>
<dbReference type="EMBL" id="JAIWQS010000005">
    <property type="protein sequence ID" value="KAJ8764677.1"/>
    <property type="molecule type" value="Genomic_DNA"/>
</dbReference>
<evidence type="ECO:0000313" key="2">
    <source>
        <dbReference type="Proteomes" id="UP001159364"/>
    </source>
</evidence>
<proteinExistence type="predicted"/>
<protein>
    <submittedName>
        <fullName evidence="1">Uncharacterized protein</fullName>
    </submittedName>
</protein>
<dbReference type="AlphaFoldDB" id="A0AAV8TCS7"/>
<name>A0AAV8TCS7_9ROSI</name>
<dbReference type="Proteomes" id="UP001159364">
    <property type="component" value="Linkage Group LG05"/>
</dbReference>
<gene>
    <name evidence="1" type="ORF">K2173_007765</name>
</gene>